<keyword evidence="3" id="KW-0804">Transcription</keyword>
<dbReference type="InterPro" id="IPR036388">
    <property type="entry name" value="WH-like_DNA-bd_sf"/>
</dbReference>
<evidence type="ECO:0000313" key="9">
    <source>
        <dbReference type="Proteomes" id="UP000293902"/>
    </source>
</evidence>
<evidence type="ECO:0000313" key="6">
    <source>
        <dbReference type="EMBL" id="QBH12218.1"/>
    </source>
</evidence>
<evidence type="ECO:0000256" key="4">
    <source>
        <dbReference type="SAM" id="MobiDB-lite"/>
    </source>
</evidence>
<dbReference type="SUPFAM" id="SSF46785">
    <property type="entry name" value="Winged helix' DNA-binding domain"/>
    <property type="match status" value="1"/>
</dbReference>
<dbReference type="RefSeq" id="WP_111953489.1">
    <property type="nucleotide sequence ID" value="NZ_CP036313.1"/>
</dbReference>
<evidence type="ECO:0000256" key="3">
    <source>
        <dbReference type="ARBA" id="ARBA00023163"/>
    </source>
</evidence>
<feature type="region of interest" description="Disordered" evidence="4">
    <location>
        <begin position="158"/>
        <end position="177"/>
    </location>
</feature>
<keyword evidence="2" id="KW-0238">DNA-binding</keyword>
<dbReference type="EMBL" id="QLNI01000004">
    <property type="protein sequence ID" value="RAM03457.1"/>
    <property type="molecule type" value="Genomic_DNA"/>
</dbReference>
<proteinExistence type="predicted"/>
<organism evidence="7 8">
    <name type="scientific">Desulfobacter hydrogenophilus</name>
    <dbReference type="NCBI Taxonomy" id="2291"/>
    <lineage>
        <taxon>Bacteria</taxon>
        <taxon>Pseudomonadati</taxon>
        <taxon>Thermodesulfobacteriota</taxon>
        <taxon>Desulfobacteria</taxon>
        <taxon>Desulfobacterales</taxon>
        <taxon>Desulfobacteraceae</taxon>
        <taxon>Desulfobacter</taxon>
    </lineage>
</organism>
<keyword evidence="1" id="KW-0805">Transcription regulation</keyword>
<dbReference type="PRINTS" id="PR00598">
    <property type="entry name" value="HTHMARR"/>
</dbReference>
<dbReference type="SMART" id="SM00347">
    <property type="entry name" value="HTH_MARR"/>
    <property type="match status" value="1"/>
</dbReference>
<dbReference type="PANTHER" id="PTHR42756:SF1">
    <property type="entry name" value="TRANSCRIPTIONAL REPRESSOR OF EMRAB OPERON"/>
    <property type="match status" value="1"/>
</dbReference>
<dbReference type="InterPro" id="IPR000835">
    <property type="entry name" value="HTH_MarR-typ"/>
</dbReference>
<dbReference type="GO" id="GO:0003677">
    <property type="term" value="F:DNA binding"/>
    <property type="evidence" value="ECO:0007669"/>
    <property type="project" value="UniProtKB-KW"/>
</dbReference>
<dbReference type="Gene3D" id="1.10.10.10">
    <property type="entry name" value="Winged helix-like DNA-binding domain superfamily/Winged helix DNA-binding domain"/>
    <property type="match status" value="1"/>
</dbReference>
<dbReference type="OrthoDB" id="195851at2"/>
<gene>
    <name evidence="7" type="ORF">DO021_02780</name>
    <name evidence="6" type="ORF">EYB58_04335</name>
</gene>
<dbReference type="EMBL" id="CP036313">
    <property type="protein sequence ID" value="QBH12218.1"/>
    <property type="molecule type" value="Genomic_DNA"/>
</dbReference>
<dbReference type="PANTHER" id="PTHR42756">
    <property type="entry name" value="TRANSCRIPTIONAL REGULATOR, MARR"/>
    <property type="match status" value="1"/>
</dbReference>
<evidence type="ECO:0000256" key="2">
    <source>
        <dbReference type="ARBA" id="ARBA00023125"/>
    </source>
</evidence>
<evidence type="ECO:0000313" key="7">
    <source>
        <dbReference type="EMBL" id="RAM03457.1"/>
    </source>
</evidence>
<reference evidence="7 8" key="1">
    <citation type="submission" date="2018-06" db="EMBL/GenBank/DDBJ databases">
        <title>Complete Genome Sequence of Desulfobacter hydrogenophilus (DSM3380).</title>
        <authorList>
            <person name="Marietou A."/>
            <person name="Schreiber L."/>
            <person name="Marshall I."/>
            <person name="Jorgensen B."/>
        </authorList>
    </citation>
    <scope>NUCLEOTIDE SEQUENCE [LARGE SCALE GENOMIC DNA]</scope>
    <source>
        <strain evidence="7 8">DSM 3380</strain>
    </source>
</reference>
<dbReference type="InterPro" id="IPR036390">
    <property type="entry name" value="WH_DNA-bd_sf"/>
</dbReference>
<feature type="domain" description="HTH marR-type" evidence="5">
    <location>
        <begin position="11"/>
        <end position="143"/>
    </location>
</feature>
<dbReference type="PROSITE" id="PS50995">
    <property type="entry name" value="HTH_MARR_2"/>
    <property type="match status" value="1"/>
</dbReference>
<dbReference type="Proteomes" id="UP000248798">
    <property type="component" value="Unassembled WGS sequence"/>
</dbReference>
<reference evidence="6 9" key="2">
    <citation type="submission" date="2019-02" db="EMBL/GenBank/DDBJ databases">
        <title>Complete genome sequence of Desulfobacter hydrogenophilus AcRS1.</title>
        <authorList>
            <person name="Marietou A."/>
            <person name="Lund M.B."/>
            <person name="Marshall I.P.G."/>
            <person name="Schreiber L."/>
            <person name="Jorgensen B."/>
        </authorList>
    </citation>
    <scope>NUCLEOTIDE SEQUENCE [LARGE SCALE GENOMIC DNA]</scope>
    <source>
        <strain evidence="6 9">AcRS1</strain>
    </source>
</reference>
<keyword evidence="9" id="KW-1185">Reference proteome</keyword>
<dbReference type="GO" id="GO:0003700">
    <property type="term" value="F:DNA-binding transcription factor activity"/>
    <property type="evidence" value="ECO:0007669"/>
    <property type="project" value="InterPro"/>
</dbReference>
<evidence type="ECO:0000256" key="1">
    <source>
        <dbReference type="ARBA" id="ARBA00023015"/>
    </source>
</evidence>
<protein>
    <submittedName>
        <fullName evidence="7">MarR family transcriptional regulator</fullName>
    </submittedName>
</protein>
<sequence>METLQNSGNVTDLVLAALRKIMRSIELHSKSLVKRFGLTSPQLIVLREVNAHGQVTAGEVAHAVSLSQATITGIFERLEKGGLITRQRSRDDRRKILVQPTLEATKRLAGAPPLMQESFVEAFDKLQDWEKSMILSSLQRLVSLMDAQHIDSAPLFAAEPLETPKKDQPLATPNLKP</sequence>
<accession>A0A328FKC7</accession>
<dbReference type="Pfam" id="PF01047">
    <property type="entry name" value="MarR"/>
    <property type="match status" value="1"/>
</dbReference>
<name>A0A328FKC7_9BACT</name>
<evidence type="ECO:0000259" key="5">
    <source>
        <dbReference type="PROSITE" id="PS50995"/>
    </source>
</evidence>
<evidence type="ECO:0000313" key="8">
    <source>
        <dbReference type="Proteomes" id="UP000248798"/>
    </source>
</evidence>
<dbReference type="AlphaFoldDB" id="A0A328FKC7"/>
<dbReference type="Proteomes" id="UP000293902">
    <property type="component" value="Chromosome"/>
</dbReference>